<dbReference type="GO" id="GO:0005829">
    <property type="term" value="C:cytosol"/>
    <property type="evidence" value="ECO:0007669"/>
    <property type="project" value="TreeGrafter"/>
</dbReference>
<keyword evidence="3 8" id="KW-0547">Nucleotide-binding</keyword>
<keyword evidence="11" id="KW-1185">Reference proteome</keyword>
<comment type="function">
    <text evidence="8">Catalyzes the ATP-dependent phosphorylation of fructose-l-phosphate to fructose-l,6-bisphosphate.</text>
</comment>
<evidence type="ECO:0000259" key="9">
    <source>
        <dbReference type="Pfam" id="PF00294"/>
    </source>
</evidence>
<dbReference type="InterPro" id="IPR017583">
    <property type="entry name" value="Tagatose/fructose_Pkinase"/>
</dbReference>
<dbReference type="GO" id="GO:0016052">
    <property type="term" value="P:carbohydrate catabolic process"/>
    <property type="evidence" value="ECO:0007669"/>
    <property type="project" value="UniProtKB-ARBA"/>
</dbReference>
<protein>
    <recommendedName>
        <fullName evidence="7">Phosphofructokinase</fullName>
    </recommendedName>
</protein>
<evidence type="ECO:0000256" key="5">
    <source>
        <dbReference type="ARBA" id="ARBA00022840"/>
    </source>
</evidence>
<keyword evidence="4 8" id="KW-0418">Kinase</keyword>
<dbReference type="AlphaFoldDB" id="A0A1I1MR90"/>
<dbReference type="Pfam" id="PF00294">
    <property type="entry name" value="PfkB"/>
    <property type="match status" value="1"/>
</dbReference>
<evidence type="ECO:0000256" key="4">
    <source>
        <dbReference type="ARBA" id="ARBA00022777"/>
    </source>
</evidence>
<name>A0A1I1MR90_9RHOB</name>
<reference evidence="10 11" key="1">
    <citation type="submission" date="2016-10" db="EMBL/GenBank/DDBJ databases">
        <authorList>
            <person name="de Groot N.N."/>
        </authorList>
    </citation>
    <scope>NUCLEOTIDE SEQUENCE [LARGE SCALE GENOMIC DNA]</scope>
    <source>
        <strain evidence="10 11">DSM 19548</strain>
    </source>
</reference>
<dbReference type="GO" id="GO:0005524">
    <property type="term" value="F:ATP binding"/>
    <property type="evidence" value="ECO:0007669"/>
    <property type="project" value="UniProtKB-UniRule"/>
</dbReference>
<dbReference type="OrthoDB" id="9801219at2"/>
<comment type="catalytic activity">
    <reaction evidence="6 8">
        <text>beta-D-fructose 1-phosphate + ATP = beta-D-fructose 1,6-bisphosphate + ADP + H(+)</text>
        <dbReference type="Rhea" id="RHEA:14213"/>
        <dbReference type="ChEBI" id="CHEBI:15378"/>
        <dbReference type="ChEBI" id="CHEBI:30616"/>
        <dbReference type="ChEBI" id="CHEBI:32966"/>
        <dbReference type="ChEBI" id="CHEBI:138881"/>
        <dbReference type="ChEBI" id="CHEBI:456216"/>
        <dbReference type="EC" id="2.7.1.56"/>
    </reaction>
</comment>
<dbReference type="Proteomes" id="UP000198728">
    <property type="component" value="Unassembled WGS sequence"/>
</dbReference>
<dbReference type="Gene3D" id="3.40.1190.20">
    <property type="match status" value="1"/>
</dbReference>
<evidence type="ECO:0000256" key="1">
    <source>
        <dbReference type="ARBA" id="ARBA00010688"/>
    </source>
</evidence>
<evidence type="ECO:0000256" key="3">
    <source>
        <dbReference type="ARBA" id="ARBA00022741"/>
    </source>
</evidence>
<dbReference type="EMBL" id="FOLG01000010">
    <property type="protein sequence ID" value="SFC87901.1"/>
    <property type="molecule type" value="Genomic_DNA"/>
</dbReference>
<dbReference type="RefSeq" id="WP_093361734.1">
    <property type="nucleotide sequence ID" value="NZ_FOLG01000010.1"/>
</dbReference>
<dbReference type="PIRSF" id="PIRSF000535">
    <property type="entry name" value="1PFK/6PFK/LacC"/>
    <property type="match status" value="1"/>
</dbReference>
<dbReference type="FunFam" id="3.40.1190.20:FF:000001">
    <property type="entry name" value="Phosphofructokinase"/>
    <property type="match status" value="1"/>
</dbReference>
<dbReference type="InterPro" id="IPR022463">
    <property type="entry name" value="1-PFruKinase"/>
</dbReference>
<dbReference type="PANTHER" id="PTHR46566">
    <property type="entry name" value="1-PHOSPHOFRUCTOKINASE-RELATED"/>
    <property type="match status" value="1"/>
</dbReference>
<dbReference type="SUPFAM" id="SSF53613">
    <property type="entry name" value="Ribokinase-like"/>
    <property type="match status" value="1"/>
</dbReference>
<dbReference type="GO" id="GO:0044281">
    <property type="term" value="P:small molecule metabolic process"/>
    <property type="evidence" value="ECO:0007669"/>
    <property type="project" value="UniProtKB-ARBA"/>
</dbReference>
<evidence type="ECO:0000313" key="10">
    <source>
        <dbReference type="EMBL" id="SFC87901.1"/>
    </source>
</evidence>
<dbReference type="GO" id="GO:0008662">
    <property type="term" value="F:1-phosphofructokinase activity"/>
    <property type="evidence" value="ECO:0007669"/>
    <property type="project" value="UniProtKB-UniRule"/>
</dbReference>
<dbReference type="NCBIfam" id="TIGR03168">
    <property type="entry name" value="1-PFK"/>
    <property type="match status" value="1"/>
</dbReference>
<keyword evidence="2 7" id="KW-0808">Transferase</keyword>
<evidence type="ECO:0000256" key="8">
    <source>
        <dbReference type="RuleBase" id="RU369061"/>
    </source>
</evidence>
<dbReference type="InterPro" id="IPR011611">
    <property type="entry name" value="PfkB_dom"/>
</dbReference>
<dbReference type="NCBIfam" id="TIGR03828">
    <property type="entry name" value="pfkB"/>
    <property type="match status" value="1"/>
</dbReference>
<sequence length="320" mass="32430">MTTPSRIATVSLNSAVDQTVTVPHFAVDAVNRVEAVRVDAGGKGVNVASFLAHFGHAVTVTGLLGRDNAALFDRHFAASGLQDCCLRVDGATRTNVKIVDPERDTVTDLNYPGIEAGQRELDAVASSLDEALDRKLEWVGLCGSLPAGLAPDAYARLTARARSKGAKVALDTSGAPLAAALPACPDIIKPNIAELGDLLGRGLSGPVDAAAAAREIVAGGIGLVVVSMGGEGAVMVSADDAVLAVPPKARIASTVGAGDAMVAGLIHAATRGLSLAETARLATAFSLGALGEIGPRLPAIAHIEDFARAVEVTALDLNDA</sequence>
<dbReference type="PROSITE" id="PS00584">
    <property type="entry name" value="PFKB_KINASES_2"/>
    <property type="match status" value="1"/>
</dbReference>
<keyword evidence="5 8" id="KW-0067">ATP-binding</keyword>
<gene>
    <name evidence="10" type="ORF">SAMN04488094_110170</name>
</gene>
<dbReference type="InterPro" id="IPR002173">
    <property type="entry name" value="Carboh/pur_kinase_PfkB_CS"/>
</dbReference>
<dbReference type="PROSITE" id="PS00583">
    <property type="entry name" value="PFKB_KINASES_1"/>
    <property type="match status" value="1"/>
</dbReference>
<dbReference type="InterPro" id="IPR029056">
    <property type="entry name" value="Ribokinase-like"/>
</dbReference>
<evidence type="ECO:0000256" key="7">
    <source>
        <dbReference type="PIRNR" id="PIRNR000535"/>
    </source>
</evidence>
<evidence type="ECO:0000256" key="2">
    <source>
        <dbReference type="ARBA" id="ARBA00022679"/>
    </source>
</evidence>
<dbReference type="PANTHER" id="PTHR46566:SF5">
    <property type="entry name" value="1-PHOSPHOFRUCTOKINASE"/>
    <property type="match status" value="1"/>
</dbReference>
<comment type="similarity">
    <text evidence="1 7 8">Belongs to the carbohydrate kinase PfkB family.</text>
</comment>
<feature type="domain" description="Carbohydrate kinase PfkB" evidence="9">
    <location>
        <begin position="22"/>
        <end position="295"/>
    </location>
</feature>
<evidence type="ECO:0000256" key="6">
    <source>
        <dbReference type="ARBA" id="ARBA00047745"/>
    </source>
</evidence>
<dbReference type="STRING" id="441112.SAMN04488094_110170"/>
<dbReference type="CDD" id="cd01164">
    <property type="entry name" value="FruK_PfkB_like"/>
    <property type="match status" value="1"/>
</dbReference>
<organism evidence="10 11">
    <name type="scientific">Tropicimonas isoalkanivorans</name>
    <dbReference type="NCBI Taxonomy" id="441112"/>
    <lineage>
        <taxon>Bacteria</taxon>
        <taxon>Pseudomonadati</taxon>
        <taxon>Pseudomonadota</taxon>
        <taxon>Alphaproteobacteria</taxon>
        <taxon>Rhodobacterales</taxon>
        <taxon>Roseobacteraceae</taxon>
        <taxon>Tropicimonas</taxon>
    </lineage>
</organism>
<accession>A0A1I1MR90</accession>
<proteinExistence type="inferred from homology"/>
<evidence type="ECO:0000313" key="11">
    <source>
        <dbReference type="Proteomes" id="UP000198728"/>
    </source>
</evidence>